<proteinExistence type="predicted"/>
<evidence type="ECO:0000256" key="1">
    <source>
        <dbReference type="SAM" id="MobiDB-lite"/>
    </source>
</evidence>
<evidence type="ECO:0000313" key="3">
    <source>
        <dbReference type="EMBL" id="KAF0676256.1"/>
    </source>
</evidence>
<feature type="signal peptide" evidence="2">
    <location>
        <begin position="1"/>
        <end position="27"/>
    </location>
</feature>
<keyword evidence="2" id="KW-0732">Signal</keyword>
<reference evidence="3" key="1">
    <citation type="submission" date="2013-03" db="EMBL/GenBank/DDBJ databases">
        <title>Genome Sequence of the Profundibacterium mesophilum strain KAUST100406-0324T from Red Sea, a novel genus in the family Rhodobacteraceae.</title>
        <authorList>
            <person name="Essack M."/>
            <person name="Alam I."/>
            <person name="Lafi F."/>
            <person name="Alawi W."/>
            <person name="Kamanu F."/>
            <person name="Al-Suwailem A."/>
            <person name="Lee O.O."/>
            <person name="Xu Y."/>
            <person name="Bajic V."/>
            <person name="Qian P.-Y."/>
            <person name="Archer J."/>
        </authorList>
    </citation>
    <scope>NUCLEOTIDE SEQUENCE</scope>
    <source>
        <strain evidence="3">KAUST100406-0324</strain>
    </source>
</reference>
<evidence type="ECO:0008006" key="5">
    <source>
        <dbReference type="Google" id="ProtNLM"/>
    </source>
</evidence>
<sequence length="531" mass="57755">MDHGNFRRIAAFAALSAALWTPGAAHSAPFDAVQSRFCHDLVNAQLPPGVPGPRFLPRVDYPAPSAGTASEPRPWEQIDFVVEPDRFLLSLLDHVLEGMDRTRWNLRENTHRDWYHAPWMCVGEYGREPLNGLTRERSSRAFELGPLQHEEVQNWAVSFFNRPGATTLARVWGDGSQAPDVTVIDFPVGTVIAKPLYSEATAQEAPFLEGAPTIRAMIHDDMTLSGKPVSAARTFAGHDKTLALRLAVLNLLQFDIAVRLPAALITARTGMQTSSGWIYGTLVMDASAGHAPGWDSLRPLGLTWGNEIEQSVFAAGSLMLEDKSGDPRPYGYEGRMNGPVDNPDSSCLSCHGNAQFDRITPDRSIPWPQKGLSAEQTACYFRNLAPGTPFGTPPGSDVPCGTRSPRHVATGTSLQVAMGLISYCTQTRDPGYTARNGLLDPEGHAALCAPELLRRPDWPGGLEAEFGRLGPPVVAGIPSGLELPASPEEVSQLQGYLRRKFVPLTREGPVPEERTPEENTPEQPALGEPVR</sequence>
<dbReference type="OrthoDB" id="8830878at2"/>
<name>A0A921NVU2_9RHOB</name>
<feature type="region of interest" description="Disordered" evidence="1">
    <location>
        <begin position="503"/>
        <end position="531"/>
    </location>
</feature>
<evidence type="ECO:0000256" key="2">
    <source>
        <dbReference type="SAM" id="SignalP"/>
    </source>
</evidence>
<evidence type="ECO:0000313" key="4">
    <source>
        <dbReference type="Proteomes" id="UP000698242"/>
    </source>
</evidence>
<dbReference type="RefSeq" id="WP_159964859.1">
    <property type="nucleotide sequence ID" value="NZ_APKE01000015.1"/>
</dbReference>
<protein>
    <recommendedName>
        <fullName evidence="5">Cytochrome c domain-containing protein</fullName>
    </recommendedName>
</protein>
<gene>
    <name evidence="3" type="ORF">PMES_01413</name>
</gene>
<comment type="caution">
    <text evidence="3">The sequence shown here is derived from an EMBL/GenBank/DDBJ whole genome shotgun (WGS) entry which is preliminary data.</text>
</comment>
<dbReference type="Proteomes" id="UP000698242">
    <property type="component" value="Unassembled WGS sequence"/>
</dbReference>
<organism evidence="3 4">
    <name type="scientific">Profundibacterium mesophilum KAUST100406-0324</name>
    <dbReference type="NCBI Taxonomy" id="1037889"/>
    <lineage>
        <taxon>Bacteria</taxon>
        <taxon>Pseudomonadati</taxon>
        <taxon>Pseudomonadota</taxon>
        <taxon>Alphaproteobacteria</taxon>
        <taxon>Rhodobacterales</taxon>
        <taxon>Roseobacteraceae</taxon>
        <taxon>Profundibacterium</taxon>
    </lineage>
</organism>
<feature type="chain" id="PRO_5037218926" description="Cytochrome c domain-containing protein" evidence="2">
    <location>
        <begin position="28"/>
        <end position="531"/>
    </location>
</feature>
<dbReference type="EMBL" id="APKE01000015">
    <property type="protein sequence ID" value="KAF0676256.1"/>
    <property type="molecule type" value="Genomic_DNA"/>
</dbReference>
<accession>A0A921NVU2</accession>
<keyword evidence="4" id="KW-1185">Reference proteome</keyword>
<dbReference type="AlphaFoldDB" id="A0A921NVU2"/>